<evidence type="ECO:0000259" key="3">
    <source>
        <dbReference type="PROSITE" id="PS51462"/>
    </source>
</evidence>
<evidence type="ECO:0000256" key="1">
    <source>
        <dbReference type="ARBA" id="ARBA00022801"/>
    </source>
</evidence>
<gene>
    <name evidence="4" type="ORF">UFOPK2242_00792</name>
</gene>
<dbReference type="InterPro" id="IPR020084">
    <property type="entry name" value="NUDIX_hydrolase_CS"/>
</dbReference>
<dbReference type="EMBL" id="CAEZWM010000086">
    <property type="protein sequence ID" value="CAB4658096.1"/>
    <property type="molecule type" value="Genomic_DNA"/>
</dbReference>
<name>A0A6J6L955_9ZZZZ</name>
<dbReference type="InterPro" id="IPR020476">
    <property type="entry name" value="Nudix_hydrolase"/>
</dbReference>
<dbReference type="PROSITE" id="PS51462">
    <property type="entry name" value="NUDIX"/>
    <property type="match status" value="1"/>
</dbReference>
<feature type="region of interest" description="Disordered" evidence="2">
    <location>
        <begin position="38"/>
        <end position="61"/>
    </location>
</feature>
<dbReference type="PANTHER" id="PTHR21340">
    <property type="entry name" value="DIADENOSINE 5,5-P1,P4-TETRAPHOSPHATE PYROPHOSPHOHYDROLASE MUTT"/>
    <property type="match status" value="1"/>
</dbReference>
<dbReference type="AlphaFoldDB" id="A0A6J6L955"/>
<organism evidence="4">
    <name type="scientific">freshwater metagenome</name>
    <dbReference type="NCBI Taxonomy" id="449393"/>
    <lineage>
        <taxon>unclassified sequences</taxon>
        <taxon>metagenomes</taxon>
        <taxon>ecological metagenomes</taxon>
    </lineage>
</organism>
<dbReference type="CDD" id="cd03673">
    <property type="entry name" value="NUDIX_Ap6A_hydrolase"/>
    <property type="match status" value="1"/>
</dbReference>
<dbReference type="PRINTS" id="PR00502">
    <property type="entry name" value="NUDIXFAMILY"/>
</dbReference>
<dbReference type="SUPFAM" id="SSF55811">
    <property type="entry name" value="Nudix"/>
    <property type="match status" value="1"/>
</dbReference>
<dbReference type="InterPro" id="IPR000086">
    <property type="entry name" value="NUDIX_hydrolase_dom"/>
</dbReference>
<dbReference type="Pfam" id="PF00293">
    <property type="entry name" value="NUDIX"/>
    <property type="match status" value="1"/>
</dbReference>
<proteinExistence type="predicted"/>
<sequence length="134" mass="15269">MKPTVDIVRAAGGVVLREVDGKTQVVVVHRPRYNDWSLPKGKSEAGETDEETAVREVEEETGWRAEIEATLPSFEYRDQKGRPKIVIWFLMRATVESGFTPDEEVDEVRWLGFEEADQLLTYSMDRDLLSGARP</sequence>
<dbReference type="InterPro" id="IPR015797">
    <property type="entry name" value="NUDIX_hydrolase-like_dom_sf"/>
</dbReference>
<accession>A0A6J6L955</accession>
<keyword evidence="1" id="KW-0378">Hydrolase</keyword>
<dbReference type="GO" id="GO:0006754">
    <property type="term" value="P:ATP biosynthetic process"/>
    <property type="evidence" value="ECO:0007669"/>
    <property type="project" value="TreeGrafter"/>
</dbReference>
<dbReference type="PROSITE" id="PS00893">
    <property type="entry name" value="NUDIX_BOX"/>
    <property type="match status" value="1"/>
</dbReference>
<evidence type="ECO:0000256" key="2">
    <source>
        <dbReference type="SAM" id="MobiDB-lite"/>
    </source>
</evidence>
<reference evidence="4" key="1">
    <citation type="submission" date="2020-05" db="EMBL/GenBank/DDBJ databases">
        <authorList>
            <person name="Chiriac C."/>
            <person name="Salcher M."/>
            <person name="Ghai R."/>
            <person name="Kavagutti S V."/>
        </authorList>
    </citation>
    <scope>NUCLEOTIDE SEQUENCE</scope>
</reference>
<dbReference type="InterPro" id="IPR051325">
    <property type="entry name" value="Nudix_hydrolase_domain"/>
</dbReference>
<dbReference type="Gene3D" id="3.90.79.10">
    <property type="entry name" value="Nucleoside Triphosphate Pyrophosphohydrolase"/>
    <property type="match status" value="1"/>
</dbReference>
<feature type="domain" description="Nudix hydrolase" evidence="3">
    <location>
        <begin position="6"/>
        <end position="134"/>
    </location>
</feature>
<protein>
    <submittedName>
        <fullName evidence="4">Unannotated protein</fullName>
    </submittedName>
</protein>
<dbReference type="PANTHER" id="PTHR21340:SF0">
    <property type="entry name" value="BIS(5'-NUCLEOSYL)-TETRAPHOSPHATASE [ASYMMETRICAL]"/>
    <property type="match status" value="1"/>
</dbReference>
<feature type="compositionally biased region" description="Basic and acidic residues" evidence="2">
    <location>
        <begin position="52"/>
        <end position="61"/>
    </location>
</feature>
<evidence type="ECO:0000313" key="4">
    <source>
        <dbReference type="EMBL" id="CAB4658096.1"/>
    </source>
</evidence>
<dbReference type="GO" id="GO:0004081">
    <property type="term" value="F:bis(5'-nucleosyl)-tetraphosphatase (asymmetrical) activity"/>
    <property type="evidence" value="ECO:0007669"/>
    <property type="project" value="TreeGrafter"/>
</dbReference>
<dbReference type="GO" id="GO:0006167">
    <property type="term" value="P:AMP biosynthetic process"/>
    <property type="evidence" value="ECO:0007669"/>
    <property type="project" value="TreeGrafter"/>
</dbReference>